<dbReference type="PANTHER" id="PTHR10285">
    <property type="entry name" value="URIDINE KINASE"/>
    <property type="match status" value="1"/>
</dbReference>
<evidence type="ECO:0000256" key="1">
    <source>
        <dbReference type="SAM" id="MobiDB-lite"/>
    </source>
</evidence>
<dbReference type="FunCoup" id="A0A423XKZ9">
    <property type="interactions" value="34"/>
</dbReference>
<comment type="caution">
    <text evidence="2">The sequence shown here is derived from an EMBL/GenBank/DDBJ whole genome shotgun (WGS) entry which is preliminary data.</text>
</comment>
<dbReference type="Proteomes" id="UP000285146">
    <property type="component" value="Unassembled WGS sequence"/>
</dbReference>
<proteinExistence type="predicted"/>
<evidence type="ECO:0000313" key="2">
    <source>
        <dbReference type="EMBL" id="ROW17120.1"/>
    </source>
</evidence>
<dbReference type="STRING" id="1230097.A0A423XKZ9"/>
<dbReference type="InterPro" id="IPR027417">
    <property type="entry name" value="P-loop_NTPase"/>
</dbReference>
<name>A0A423XKZ9_9PEZI</name>
<dbReference type="OrthoDB" id="10041966at2759"/>
<dbReference type="Gene3D" id="3.40.50.300">
    <property type="entry name" value="P-loop containing nucleotide triphosphate hydrolases"/>
    <property type="match status" value="1"/>
</dbReference>
<dbReference type="SUPFAM" id="SSF52540">
    <property type="entry name" value="P-loop containing nucleoside triphosphate hydrolases"/>
    <property type="match status" value="1"/>
</dbReference>
<feature type="region of interest" description="Disordered" evidence="1">
    <location>
        <begin position="83"/>
        <end position="110"/>
    </location>
</feature>
<dbReference type="CDD" id="cd02024">
    <property type="entry name" value="NRK1"/>
    <property type="match status" value="1"/>
</dbReference>
<protein>
    <recommendedName>
        <fullName evidence="4">Phosphoribulokinase/uridine kinase domain-containing protein</fullName>
    </recommendedName>
</protein>
<sequence>MGDQKAVVVGLSGCSSSGKTTLARLLRDIFPNTFILHEDDFYRPEEELPFKGGVRDWDCAESINIPDLEKALSYIRAEGAFPVSTSSSGPTETHRSNHGLPFVDSKEDKNSVGQCPASTAKIEAMKAKVQAWLRPGSPGHDIFSPPPAGGGDSGDPNSPPRVCLLDGFLLYSPRDFSRVMDLIDIRLFLQVSHARATQRREARDGYVTLEGFWKDPPGYVDDVVWPNYAEAHRWMFVGGDVEGGRLDWDVLGEKGVLAQHVEAEGDAAAVEFEFEDTLEWAVDSVMAALEGWNAKRKR</sequence>
<dbReference type="EMBL" id="LKEB01000003">
    <property type="protein sequence ID" value="ROW17120.1"/>
    <property type="molecule type" value="Genomic_DNA"/>
</dbReference>
<accession>A0A423XKZ9</accession>
<keyword evidence="3" id="KW-1185">Reference proteome</keyword>
<dbReference type="InParanoid" id="A0A423XKZ9"/>
<gene>
    <name evidence="2" type="ORF">VPNG_01184</name>
</gene>
<reference evidence="2 3" key="1">
    <citation type="submission" date="2015-09" db="EMBL/GenBank/DDBJ databases">
        <title>Host preference determinants of Valsa canker pathogens revealed by comparative genomics.</title>
        <authorList>
            <person name="Yin Z."/>
            <person name="Huang L."/>
        </authorList>
    </citation>
    <scope>NUCLEOTIDE SEQUENCE [LARGE SCALE GENOMIC DNA]</scope>
    <source>
        <strain evidence="2 3">SXYLt</strain>
    </source>
</reference>
<evidence type="ECO:0000313" key="3">
    <source>
        <dbReference type="Proteomes" id="UP000285146"/>
    </source>
</evidence>
<feature type="region of interest" description="Disordered" evidence="1">
    <location>
        <begin position="136"/>
        <end position="157"/>
    </location>
</feature>
<evidence type="ECO:0008006" key="4">
    <source>
        <dbReference type="Google" id="ProtNLM"/>
    </source>
</evidence>
<organism evidence="2 3">
    <name type="scientific">Cytospora leucostoma</name>
    <dbReference type="NCBI Taxonomy" id="1230097"/>
    <lineage>
        <taxon>Eukaryota</taxon>
        <taxon>Fungi</taxon>
        <taxon>Dikarya</taxon>
        <taxon>Ascomycota</taxon>
        <taxon>Pezizomycotina</taxon>
        <taxon>Sordariomycetes</taxon>
        <taxon>Sordariomycetidae</taxon>
        <taxon>Diaporthales</taxon>
        <taxon>Cytosporaceae</taxon>
        <taxon>Cytospora</taxon>
    </lineage>
</organism>
<dbReference type="AlphaFoldDB" id="A0A423XKZ9"/>